<keyword evidence="5" id="KW-0521">NADP</keyword>
<dbReference type="InterPro" id="IPR000960">
    <property type="entry name" value="Flavin_mOase"/>
</dbReference>
<proteinExistence type="inferred from homology"/>
<evidence type="ECO:0008006" key="10">
    <source>
        <dbReference type="Google" id="ProtNLM"/>
    </source>
</evidence>
<dbReference type="GO" id="GO:0050660">
    <property type="term" value="F:flavin adenine dinucleotide binding"/>
    <property type="evidence" value="ECO:0007669"/>
    <property type="project" value="InterPro"/>
</dbReference>
<feature type="compositionally biased region" description="Low complexity" evidence="7">
    <location>
        <begin position="96"/>
        <end position="115"/>
    </location>
</feature>
<protein>
    <recommendedName>
        <fullName evidence="10">FAD/NAD(P)-binding domain-containing protein</fullName>
    </recommendedName>
</protein>
<gene>
    <name evidence="8" type="ORF">HMPREF1544_09055</name>
</gene>
<evidence type="ECO:0000256" key="6">
    <source>
        <dbReference type="ARBA" id="ARBA00023002"/>
    </source>
</evidence>
<dbReference type="InterPro" id="IPR050346">
    <property type="entry name" value="FMO-like"/>
</dbReference>
<dbReference type="STRING" id="1220926.S2J7B4"/>
<dbReference type="PANTHER" id="PTHR23023">
    <property type="entry name" value="DIMETHYLANILINE MONOOXYGENASE"/>
    <property type="match status" value="1"/>
</dbReference>
<dbReference type="SUPFAM" id="SSF51905">
    <property type="entry name" value="FAD/NAD(P)-binding domain"/>
    <property type="match status" value="2"/>
</dbReference>
<dbReference type="PRINTS" id="PR00370">
    <property type="entry name" value="FMOXYGENASE"/>
</dbReference>
<dbReference type="AlphaFoldDB" id="S2J7B4"/>
<evidence type="ECO:0000256" key="5">
    <source>
        <dbReference type="ARBA" id="ARBA00022857"/>
    </source>
</evidence>
<dbReference type="Gene3D" id="3.50.50.60">
    <property type="entry name" value="FAD/NAD(P)-binding domain"/>
    <property type="match status" value="2"/>
</dbReference>
<evidence type="ECO:0000313" key="8">
    <source>
        <dbReference type="EMBL" id="EPB84192.1"/>
    </source>
</evidence>
<dbReference type="OrthoDB" id="66881at2759"/>
<dbReference type="InterPro" id="IPR036188">
    <property type="entry name" value="FAD/NAD-bd_sf"/>
</dbReference>
<keyword evidence="3" id="KW-0285">Flavoprotein</keyword>
<dbReference type="Proteomes" id="UP000014254">
    <property type="component" value="Unassembled WGS sequence"/>
</dbReference>
<dbReference type="InParanoid" id="S2J7B4"/>
<evidence type="ECO:0000256" key="3">
    <source>
        <dbReference type="ARBA" id="ARBA00022630"/>
    </source>
</evidence>
<evidence type="ECO:0000256" key="7">
    <source>
        <dbReference type="SAM" id="MobiDB-lite"/>
    </source>
</evidence>
<reference evidence="9" key="1">
    <citation type="submission" date="2013-05" db="EMBL/GenBank/DDBJ databases">
        <title>The Genome sequence of Mucor circinelloides f. circinelloides 1006PhL.</title>
        <authorList>
            <consortium name="The Broad Institute Genomics Platform"/>
            <person name="Cuomo C."/>
            <person name="Earl A."/>
            <person name="Findley K."/>
            <person name="Lee S.C."/>
            <person name="Walker B."/>
            <person name="Young S."/>
            <person name="Zeng Q."/>
            <person name="Gargeya S."/>
            <person name="Fitzgerald M."/>
            <person name="Haas B."/>
            <person name="Abouelleil A."/>
            <person name="Allen A.W."/>
            <person name="Alvarado L."/>
            <person name="Arachchi H.M."/>
            <person name="Berlin A.M."/>
            <person name="Chapman S.B."/>
            <person name="Gainer-Dewar J."/>
            <person name="Goldberg J."/>
            <person name="Griggs A."/>
            <person name="Gujja S."/>
            <person name="Hansen M."/>
            <person name="Howarth C."/>
            <person name="Imamovic A."/>
            <person name="Ireland A."/>
            <person name="Larimer J."/>
            <person name="McCowan C."/>
            <person name="Murphy C."/>
            <person name="Pearson M."/>
            <person name="Poon T.W."/>
            <person name="Priest M."/>
            <person name="Roberts A."/>
            <person name="Saif S."/>
            <person name="Shea T."/>
            <person name="Sisk P."/>
            <person name="Sykes S."/>
            <person name="Wortman J."/>
            <person name="Nusbaum C."/>
            <person name="Birren B."/>
        </authorList>
    </citation>
    <scope>NUCLEOTIDE SEQUENCE [LARGE SCALE GENOMIC DNA]</scope>
    <source>
        <strain evidence="9">1006PhL</strain>
    </source>
</reference>
<dbReference type="Pfam" id="PF00743">
    <property type="entry name" value="FMO-like"/>
    <property type="match status" value="2"/>
</dbReference>
<name>S2J7B4_MUCC1</name>
<keyword evidence="4" id="KW-0274">FAD</keyword>
<dbReference type="VEuPathDB" id="FungiDB:HMPREF1544_09055"/>
<dbReference type="eggNOG" id="KOG1399">
    <property type="taxonomic scope" value="Eukaryota"/>
</dbReference>
<dbReference type="OMA" id="WYGQSNT"/>
<comment type="cofactor">
    <cofactor evidence="1">
        <name>FAD</name>
        <dbReference type="ChEBI" id="CHEBI:57692"/>
    </cofactor>
</comment>
<dbReference type="GO" id="GO:0050661">
    <property type="term" value="F:NADP binding"/>
    <property type="evidence" value="ECO:0007669"/>
    <property type="project" value="InterPro"/>
</dbReference>
<feature type="region of interest" description="Disordered" evidence="7">
    <location>
        <begin position="85"/>
        <end position="115"/>
    </location>
</feature>
<comment type="similarity">
    <text evidence="2">Belongs to the FMO family.</text>
</comment>
<accession>S2J7B4</accession>
<dbReference type="FunFam" id="3.50.50.60:FF:000023">
    <property type="entry name" value="Dimethylaniline monooxygenase [N-oxide-forming]"/>
    <property type="match status" value="1"/>
</dbReference>
<organism evidence="8 9">
    <name type="scientific">Mucor circinelloides f. circinelloides (strain 1006PhL)</name>
    <name type="common">Mucormycosis agent</name>
    <name type="synonym">Calyptromyces circinelloides</name>
    <dbReference type="NCBI Taxonomy" id="1220926"/>
    <lineage>
        <taxon>Eukaryota</taxon>
        <taxon>Fungi</taxon>
        <taxon>Fungi incertae sedis</taxon>
        <taxon>Mucoromycota</taxon>
        <taxon>Mucoromycotina</taxon>
        <taxon>Mucoromycetes</taxon>
        <taxon>Mucorales</taxon>
        <taxon>Mucorineae</taxon>
        <taxon>Mucoraceae</taxon>
        <taxon>Mucor</taxon>
    </lineage>
</organism>
<sequence length="554" mass="62665">MSIDDESKPKEITFEDIVNKSLEEANEALKDPYVFKSDIQKVAVIGAGPSGLVSARHLKEAGLSVRVFDRNSYVGGVWVYSERPRPKPKMPTSRIARQAEQAAAAAAAAETTETDAPQKKLFEMTPEIQNLLLTKKPPSATYRDLYNNTATHLMGLPDFPFPKDTPLYIPHFGIAEYLENYANAFDLMPLIEFDTSVDLVTKNHEDQTWELTLSKYDVYTSGMVRETRWKETFDAVVVASGQHQDPYVPDIKDLTAFNKIYPDKVSHSVQYRKPEDYKDKNVLVVGGSISAVDIVRSLEGFAKSITISIKGPFESPFLIYQLLRSLIPTCVDVKPEIKAFSNAEGQVDGSVIFEDDSTLDNIDQVIFCSGFNSRMPFLGDLVIPKEKEDVRYAPPRPIYDDVPESHVVLGPQFPLNVYRESFLISDPTLAFIGQPPFFSPLTQYDTQARAVARVWSGAALLPNENLMLKYSAEHDDGLDPQELFNGDRRRREPFVIWLNHHAAHITAKNGKEYPPLENYREDYEEEGLKSMKQWVAASTENFKRVREHIQEQNL</sequence>
<evidence type="ECO:0000256" key="4">
    <source>
        <dbReference type="ARBA" id="ARBA00022827"/>
    </source>
</evidence>
<keyword evidence="6" id="KW-0560">Oxidoreductase</keyword>
<dbReference type="Pfam" id="PF13450">
    <property type="entry name" value="NAD_binding_8"/>
    <property type="match status" value="1"/>
</dbReference>
<evidence type="ECO:0000256" key="1">
    <source>
        <dbReference type="ARBA" id="ARBA00001974"/>
    </source>
</evidence>
<dbReference type="InterPro" id="IPR020946">
    <property type="entry name" value="Flavin_mOase-like"/>
</dbReference>
<evidence type="ECO:0000256" key="2">
    <source>
        <dbReference type="ARBA" id="ARBA00009183"/>
    </source>
</evidence>
<evidence type="ECO:0000313" key="9">
    <source>
        <dbReference type="Proteomes" id="UP000014254"/>
    </source>
</evidence>
<dbReference type="EMBL" id="KE124046">
    <property type="protein sequence ID" value="EPB84192.1"/>
    <property type="molecule type" value="Genomic_DNA"/>
</dbReference>
<keyword evidence="9" id="KW-1185">Reference proteome</keyword>
<dbReference type="GO" id="GO:0004499">
    <property type="term" value="F:N,N-dimethylaniline monooxygenase activity"/>
    <property type="evidence" value="ECO:0007669"/>
    <property type="project" value="InterPro"/>
</dbReference>